<feature type="DNA-binding region" description="H-T-H motif" evidence="3">
    <location>
        <begin position="29"/>
        <end position="48"/>
    </location>
</feature>
<protein>
    <submittedName>
        <fullName evidence="5">TetR/AcrR family transcriptional regulator</fullName>
    </submittedName>
</protein>
<gene>
    <name evidence="5" type="ORF">ACFSCZ_05545</name>
</gene>
<evidence type="ECO:0000256" key="2">
    <source>
        <dbReference type="ARBA" id="ARBA00023125"/>
    </source>
</evidence>
<reference evidence="6" key="1">
    <citation type="journal article" date="2019" name="Int. J. Syst. Evol. Microbiol.">
        <title>The Global Catalogue of Microorganisms (GCM) 10K type strain sequencing project: providing services to taxonomists for standard genome sequencing and annotation.</title>
        <authorList>
            <consortium name="The Broad Institute Genomics Platform"/>
            <consortium name="The Broad Institute Genome Sequencing Center for Infectious Disease"/>
            <person name="Wu L."/>
            <person name="Ma J."/>
        </authorList>
    </citation>
    <scope>NUCLEOTIDE SEQUENCE [LARGE SCALE GENOMIC DNA]</scope>
    <source>
        <strain evidence="6">CGMCC 1.12295</strain>
    </source>
</reference>
<comment type="caution">
    <text evidence="5">The sequence shown here is derived from an EMBL/GenBank/DDBJ whole genome shotgun (WGS) entry which is preliminary data.</text>
</comment>
<keyword evidence="2 3" id="KW-0238">DNA-binding</keyword>
<dbReference type="EMBL" id="JBHUEO010000010">
    <property type="protein sequence ID" value="MFD1706221.1"/>
    <property type="molecule type" value="Genomic_DNA"/>
</dbReference>
<dbReference type="Gene3D" id="1.10.357.10">
    <property type="entry name" value="Tetracycline Repressor, domain 2"/>
    <property type="match status" value="1"/>
</dbReference>
<feature type="domain" description="HTH tetR-type" evidence="4">
    <location>
        <begin position="6"/>
        <end position="66"/>
    </location>
</feature>
<dbReference type="InterPro" id="IPR001647">
    <property type="entry name" value="HTH_TetR"/>
</dbReference>
<name>A0ABW4KG95_9BACI</name>
<dbReference type="RefSeq" id="WP_380772801.1">
    <property type="nucleotide sequence ID" value="NZ_JBHUEO010000010.1"/>
</dbReference>
<accession>A0ABW4KG95</accession>
<evidence type="ECO:0000256" key="3">
    <source>
        <dbReference type="PROSITE-ProRule" id="PRU00335"/>
    </source>
</evidence>
<dbReference type="InterPro" id="IPR050624">
    <property type="entry name" value="HTH-type_Tx_Regulator"/>
</dbReference>
<dbReference type="PANTHER" id="PTHR43479">
    <property type="entry name" value="ACREF/ENVCD OPERON REPRESSOR-RELATED"/>
    <property type="match status" value="1"/>
</dbReference>
<dbReference type="InterPro" id="IPR009057">
    <property type="entry name" value="Homeodomain-like_sf"/>
</dbReference>
<dbReference type="Pfam" id="PF00440">
    <property type="entry name" value="TetR_N"/>
    <property type="match status" value="1"/>
</dbReference>
<evidence type="ECO:0000259" key="4">
    <source>
        <dbReference type="PROSITE" id="PS50977"/>
    </source>
</evidence>
<organism evidence="5 6">
    <name type="scientific">Siminovitchia sediminis</name>
    <dbReference type="NCBI Taxonomy" id="1274353"/>
    <lineage>
        <taxon>Bacteria</taxon>
        <taxon>Bacillati</taxon>
        <taxon>Bacillota</taxon>
        <taxon>Bacilli</taxon>
        <taxon>Bacillales</taxon>
        <taxon>Bacillaceae</taxon>
        <taxon>Siminovitchia</taxon>
    </lineage>
</organism>
<proteinExistence type="predicted"/>
<sequence>MAREGKFTKDDLYKATNHLLLQHGYAGFHFGLLAKKLDISRAALYKYFDNKDELITEYMEFEMERFMQELEKIKKYPHFEDQLDYLLGVIFKYSKIHQILSMVFQIPKSDHPKVNETLEQLEYQHGKMYTYLNNFIQLGKSEKLLKLEFPNRLILGFIFQTVNIPNYSKLPEQEWKNLMIQFLRHGMFVERS</sequence>
<dbReference type="PROSITE" id="PS50977">
    <property type="entry name" value="HTH_TETR_2"/>
    <property type="match status" value="1"/>
</dbReference>
<evidence type="ECO:0000313" key="5">
    <source>
        <dbReference type="EMBL" id="MFD1706221.1"/>
    </source>
</evidence>
<dbReference type="Proteomes" id="UP001597301">
    <property type="component" value="Unassembled WGS sequence"/>
</dbReference>
<keyword evidence="6" id="KW-1185">Reference proteome</keyword>
<dbReference type="PANTHER" id="PTHR43479:SF11">
    <property type="entry name" value="ACREF_ENVCD OPERON REPRESSOR-RELATED"/>
    <property type="match status" value="1"/>
</dbReference>
<evidence type="ECO:0000313" key="6">
    <source>
        <dbReference type="Proteomes" id="UP001597301"/>
    </source>
</evidence>
<keyword evidence="1" id="KW-0678">Repressor</keyword>
<dbReference type="SUPFAM" id="SSF46689">
    <property type="entry name" value="Homeodomain-like"/>
    <property type="match status" value="1"/>
</dbReference>
<evidence type="ECO:0000256" key="1">
    <source>
        <dbReference type="ARBA" id="ARBA00022491"/>
    </source>
</evidence>
<dbReference type="PRINTS" id="PR00455">
    <property type="entry name" value="HTHTETR"/>
</dbReference>